<gene>
    <name evidence="4" type="ORF">KY290_006692</name>
</gene>
<dbReference type="InterPro" id="IPR008146">
    <property type="entry name" value="Gln_synth_cat_dom"/>
</dbReference>
<evidence type="ECO:0000313" key="5">
    <source>
        <dbReference type="Proteomes" id="UP000826656"/>
    </source>
</evidence>
<dbReference type="InterPro" id="IPR014746">
    <property type="entry name" value="Gln_synth/guanido_kin_cat_dom"/>
</dbReference>
<dbReference type="SUPFAM" id="SSF55931">
    <property type="entry name" value="Glutamine synthetase/guanido kinase"/>
    <property type="match status" value="1"/>
</dbReference>
<accession>A0ABQ7WHP5</accession>
<dbReference type="SUPFAM" id="SSF51556">
    <property type="entry name" value="Metallo-dependent hydrolases"/>
    <property type="match status" value="1"/>
</dbReference>
<sequence>MDKFVELKRAVETVEIVDTHAHNIVALDSNVPFLGCFSEAKEEDETIDFKNPTNLCKVSLPIIQIPKEERSSIVEISMRSLKEVAELYGSKLSVDAVQESRQRLGLESSANTCFKAARISALLIDDGLDLDKKLDIKWHEHFAPKVGRILRIEDVAKKILEKGTDGTKWTLDSFMEIFSKELKSYPLNQSIDSRIVIVAYRTGLAINTDVTVKEAEEGLSEVLCGGNAVRISNKSFLDYIFMHALVVAQSYDLPMQIDTGFGEKDLDLRLANPLNLRNLLEDKRFTKNRLVLLHVSYPFSKEASYLASVYPQVYLDFGLAIPKLRYHRMISSVKELMDFAPMNKVMFSTDGFAFAESFYLGARIAREVVFSVLRDACIDGDLSIPEALAVVKDIFAETAKQFYKLDVSSRYSDVEPHHLSTSFQKEQNDSLTDVTLVRVMWLDFSGQHRCRVIPQQRFNSSVKKDGLGLSVECMGLTSICDNLSEDTWLPASGETRTVPDLSTKCRVPWAKHQEMVLTDMLTEPGKPWHYCPRDVLRRFSKILEDDYGLVMNVGVEVEFYILKTILADDKEVMQSFDRTPYCSTAAIDAASTVLNEIVACLQSLNITIEQIHSESGKGQFEIVLGYTDAITQADNLVYTHEIIKGIARKHGLLATFMPKYSPDGNWPYRDDQSAHDAGSGSHVHISLSKNGENVFTASSDYNRYGMSKFGESFMAGVLSHVRSICVFSCPLPNSYERFETKSWNALFLCWGPETKELTMRTCSPPGMDGAVTNFELRTFDGCANPPLGFAALLVAGIDGLRNNLKIPDPADPEDYNLFDYNDENEDTRLPTSLSCSIIHIFSDEWFLETMGENFLKARRGVCGDEIKYYCECGKDPYSEVMFKY</sequence>
<dbReference type="Gene3D" id="3.10.20.70">
    <property type="entry name" value="Glutamine synthetase, N-terminal domain"/>
    <property type="match status" value="1"/>
</dbReference>
<dbReference type="InterPro" id="IPR032466">
    <property type="entry name" value="Metal_Hydrolase"/>
</dbReference>
<dbReference type="PANTHER" id="PTHR43383">
    <property type="entry name" value="NODULIN 6"/>
    <property type="match status" value="1"/>
</dbReference>
<dbReference type="SMART" id="SM01230">
    <property type="entry name" value="Gln-synt_C"/>
    <property type="match status" value="1"/>
</dbReference>
<comment type="caution">
    <text evidence="4">The sequence shown here is derived from an EMBL/GenBank/DDBJ whole genome shotgun (WGS) entry which is preliminary data.</text>
</comment>
<comment type="similarity">
    <text evidence="1 2">Belongs to the glutamine synthetase family.</text>
</comment>
<protein>
    <recommendedName>
        <fullName evidence="3">GS catalytic domain-containing protein</fullName>
    </recommendedName>
</protein>
<dbReference type="PANTHER" id="PTHR43383:SF2">
    <property type="entry name" value="AMIDOHYDROLASE 2 FAMILY PROTEIN"/>
    <property type="match status" value="1"/>
</dbReference>
<dbReference type="Pfam" id="PF04909">
    <property type="entry name" value="Amidohydro_2"/>
    <property type="match status" value="1"/>
</dbReference>
<dbReference type="Proteomes" id="UP000826656">
    <property type="component" value="Unassembled WGS sequence"/>
</dbReference>
<dbReference type="SUPFAM" id="SSF54368">
    <property type="entry name" value="Glutamine synthetase, N-terminal domain"/>
    <property type="match status" value="1"/>
</dbReference>
<dbReference type="PROSITE" id="PS51987">
    <property type="entry name" value="GS_CATALYTIC"/>
    <property type="match status" value="1"/>
</dbReference>
<dbReference type="InterPro" id="IPR036651">
    <property type="entry name" value="Gln_synt_N_sf"/>
</dbReference>
<dbReference type="Pfam" id="PF00120">
    <property type="entry name" value="Gln-synt_C"/>
    <property type="match status" value="1"/>
</dbReference>
<reference evidence="4 5" key="1">
    <citation type="journal article" date="2021" name="bioRxiv">
        <title>Chromosome-scale and haplotype-resolved genome assembly of a tetraploid potato cultivar.</title>
        <authorList>
            <person name="Sun H."/>
            <person name="Jiao W.-B."/>
            <person name="Krause K."/>
            <person name="Campoy J.A."/>
            <person name="Goel M."/>
            <person name="Folz-Donahue K."/>
            <person name="Kukat C."/>
            <person name="Huettel B."/>
            <person name="Schneeberger K."/>
        </authorList>
    </citation>
    <scope>NUCLEOTIDE SEQUENCE [LARGE SCALE GENOMIC DNA]</scope>
    <source>
        <strain evidence="4">SolTubOtavaFocal</strain>
        <tissue evidence="4">Leaves</tissue>
    </source>
</reference>
<evidence type="ECO:0000256" key="1">
    <source>
        <dbReference type="PROSITE-ProRule" id="PRU01331"/>
    </source>
</evidence>
<feature type="domain" description="GS catalytic" evidence="3">
    <location>
        <begin position="532"/>
        <end position="884"/>
    </location>
</feature>
<evidence type="ECO:0000259" key="3">
    <source>
        <dbReference type="PROSITE" id="PS51987"/>
    </source>
</evidence>
<evidence type="ECO:0000313" key="4">
    <source>
        <dbReference type="EMBL" id="KAH0780265.1"/>
    </source>
</evidence>
<organism evidence="4 5">
    <name type="scientific">Solanum tuberosum</name>
    <name type="common">Potato</name>
    <dbReference type="NCBI Taxonomy" id="4113"/>
    <lineage>
        <taxon>Eukaryota</taxon>
        <taxon>Viridiplantae</taxon>
        <taxon>Streptophyta</taxon>
        <taxon>Embryophyta</taxon>
        <taxon>Tracheophyta</taxon>
        <taxon>Spermatophyta</taxon>
        <taxon>Magnoliopsida</taxon>
        <taxon>eudicotyledons</taxon>
        <taxon>Gunneridae</taxon>
        <taxon>Pentapetalae</taxon>
        <taxon>asterids</taxon>
        <taxon>lamiids</taxon>
        <taxon>Solanales</taxon>
        <taxon>Solanaceae</taxon>
        <taxon>Solanoideae</taxon>
        <taxon>Solaneae</taxon>
        <taxon>Solanum</taxon>
    </lineage>
</organism>
<evidence type="ECO:0000256" key="2">
    <source>
        <dbReference type="RuleBase" id="RU000384"/>
    </source>
</evidence>
<keyword evidence="5" id="KW-1185">Reference proteome</keyword>
<dbReference type="Gene3D" id="3.20.20.140">
    <property type="entry name" value="Metal-dependent hydrolases"/>
    <property type="match status" value="1"/>
</dbReference>
<dbReference type="EMBL" id="JAIVGD010000002">
    <property type="protein sequence ID" value="KAH0780265.1"/>
    <property type="molecule type" value="Genomic_DNA"/>
</dbReference>
<dbReference type="Gene3D" id="3.30.590.10">
    <property type="entry name" value="Glutamine synthetase/guanido kinase, catalytic domain"/>
    <property type="match status" value="1"/>
</dbReference>
<dbReference type="InterPro" id="IPR006680">
    <property type="entry name" value="Amidohydro-rel"/>
</dbReference>
<proteinExistence type="inferred from homology"/>
<name>A0ABQ7WHP5_SOLTU</name>